<dbReference type="Pfam" id="PF00923">
    <property type="entry name" value="TAL_FSA"/>
    <property type="match status" value="1"/>
</dbReference>
<evidence type="ECO:0000256" key="11">
    <source>
        <dbReference type="HAMAP-Rule" id="MF_00493"/>
    </source>
</evidence>
<keyword evidence="7 11" id="KW-0808">Transferase</keyword>
<dbReference type="Gene3D" id="3.20.20.70">
    <property type="entry name" value="Aldolase class I"/>
    <property type="match status" value="1"/>
</dbReference>
<dbReference type="RefSeq" id="WP_134132444.1">
    <property type="nucleotide sequence ID" value="NZ_SODU01000004.1"/>
</dbReference>
<evidence type="ECO:0000256" key="5">
    <source>
        <dbReference type="ARBA" id="ARBA00013151"/>
    </source>
</evidence>
<keyword evidence="9 11" id="KW-0704">Schiff base</keyword>
<dbReference type="EC" id="2.2.1.2" evidence="5 11"/>
<evidence type="ECO:0000256" key="7">
    <source>
        <dbReference type="ARBA" id="ARBA00022679"/>
    </source>
</evidence>
<dbReference type="CDD" id="cd00955">
    <property type="entry name" value="Transaldolase_like"/>
    <property type="match status" value="1"/>
</dbReference>
<keyword evidence="6 11" id="KW-0963">Cytoplasm</keyword>
<gene>
    <name evidence="11" type="primary">tal</name>
    <name evidence="12" type="ORF">EV137_7122</name>
</gene>
<evidence type="ECO:0000313" key="13">
    <source>
        <dbReference type="Proteomes" id="UP000295060"/>
    </source>
</evidence>
<comment type="catalytic activity">
    <reaction evidence="10 11">
        <text>D-sedoheptulose 7-phosphate + D-glyceraldehyde 3-phosphate = D-erythrose 4-phosphate + beta-D-fructose 6-phosphate</text>
        <dbReference type="Rhea" id="RHEA:17053"/>
        <dbReference type="ChEBI" id="CHEBI:16897"/>
        <dbReference type="ChEBI" id="CHEBI:57483"/>
        <dbReference type="ChEBI" id="CHEBI:57634"/>
        <dbReference type="ChEBI" id="CHEBI:59776"/>
        <dbReference type="EC" id="2.2.1.2"/>
    </reaction>
</comment>
<feature type="active site" description="Schiff-base intermediate with substrate" evidence="11">
    <location>
        <position position="139"/>
    </location>
</feature>
<evidence type="ECO:0000256" key="2">
    <source>
        <dbReference type="ARBA" id="ARBA00004496"/>
    </source>
</evidence>
<accession>A0ABY2F7F8</accession>
<evidence type="ECO:0000256" key="3">
    <source>
        <dbReference type="ARBA" id="ARBA00004857"/>
    </source>
</evidence>
<dbReference type="HAMAP" id="MF_00493">
    <property type="entry name" value="Transaldolase_2"/>
    <property type="match status" value="1"/>
</dbReference>
<evidence type="ECO:0000256" key="10">
    <source>
        <dbReference type="ARBA" id="ARBA00048810"/>
    </source>
</evidence>
<comment type="pathway">
    <text evidence="3 11">Carbohydrate degradation; pentose phosphate pathway; D-glyceraldehyde 3-phosphate and beta-D-fructose 6-phosphate from D-ribose 5-phosphate and D-xylulose 5-phosphate (non-oxidative stage): step 2/3.</text>
</comment>
<evidence type="ECO:0000256" key="6">
    <source>
        <dbReference type="ARBA" id="ARBA00022490"/>
    </source>
</evidence>
<keyword evidence="13" id="KW-1185">Reference proteome</keyword>
<comment type="caution">
    <text evidence="12">The sequence shown here is derived from an EMBL/GenBank/DDBJ whole genome shotgun (WGS) entry which is preliminary data.</text>
</comment>
<dbReference type="NCBIfam" id="NF002881">
    <property type="entry name" value="PRK03343.1"/>
    <property type="match status" value="1"/>
</dbReference>
<dbReference type="PANTHER" id="PTHR10683:SF31">
    <property type="entry name" value="TRANSALDOLASE"/>
    <property type="match status" value="1"/>
</dbReference>
<dbReference type="PANTHER" id="PTHR10683">
    <property type="entry name" value="TRANSALDOLASE"/>
    <property type="match status" value="1"/>
</dbReference>
<evidence type="ECO:0000256" key="4">
    <source>
        <dbReference type="ARBA" id="ARBA00008426"/>
    </source>
</evidence>
<dbReference type="SUPFAM" id="SSF51569">
    <property type="entry name" value="Aldolase"/>
    <property type="match status" value="1"/>
</dbReference>
<keyword evidence="8 11" id="KW-0570">Pentose shunt</keyword>
<comment type="function">
    <text evidence="1 11">Transaldolase is important for the balance of metabolites in the pentose-phosphate pathway.</text>
</comment>
<protein>
    <recommendedName>
        <fullName evidence="5 11">Transaldolase</fullName>
        <ecNumber evidence="5 11">2.2.1.2</ecNumber>
    </recommendedName>
</protein>
<dbReference type="InterPro" id="IPR013785">
    <property type="entry name" value="Aldolase_TIM"/>
</dbReference>
<name>A0ABY2F7F8_9ACTN</name>
<dbReference type="PROSITE" id="PS00958">
    <property type="entry name" value="TRANSALDOLASE_2"/>
    <property type="match status" value="1"/>
</dbReference>
<organism evidence="12 13">
    <name type="scientific">Kribbella pratensis</name>
    <dbReference type="NCBI Taxonomy" id="2512112"/>
    <lineage>
        <taxon>Bacteria</taxon>
        <taxon>Bacillati</taxon>
        <taxon>Actinomycetota</taxon>
        <taxon>Actinomycetes</taxon>
        <taxon>Propionibacteriales</taxon>
        <taxon>Kribbellaceae</taxon>
        <taxon>Kribbella</taxon>
    </lineage>
</organism>
<dbReference type="Proteomes" id="UP000295060">
    <property type="component" value="Unassembled WGS sequence"/>
</dbReference>
<evidence type="ECO:0000313" key="12">
    <source>
        <dbReference type="EMBL" id="TDW84313.1"/>
    </source>
</evidence>
<comment type="subcellular location">
    <subcellularLocation>
        <location evidence="2 11">Cytoplasm</location>
    </subcellularLocation>
</comment>
<dbReference type="NCBIfam" id="TIGR00876">
    <property type="entry name" value="tal_mycobact"/>
    <property type="match status" value="1"/>
</dbReference>
<dbReference type="PIRSF" id="PIRSF036915">
    <property type="entry name" value="Trnald_Bac_Plnt"/>
    <property type="match status" value="1"/>
</dbReference>
<dbReference type="InterPro" id="IPR004732">
    <property type="entry name" value="Transaldolase_2"/>
</dbReference>
<sequence length="378" mass="40819">MTKLEHLYGHFGQSPWLDNLTRTYLRDGTLARMVADGIRGVTANPTIFARSIIGSHDYDEQFSELMAAGKSVEEAYWELVISDAGQALAVLRPVFDGGDCIDGFVSVEVSPALAHDASGTIAAARWLRRRIAQPNLLVKIPATAEGVTAVETLIGEGASINVTLLFSLSRYAEIIEAYLSGLEKFTANDGDPSTVSSVASFFVSRVDTEVDRRLEELGTDEALALRGQAAVAQAKLAYRLFTERFSTKRWHRLAVLGADVQRPLWASTSTKNPMDRDTRYVEELIGPETVTTLPEATIAAFEDHGTMTRTVDNGVPQATELMQRLTAVGVDMTAVGHTLEDNGIASFNKAYQDVLANLTNLAADPAAGDPSPLAGSKD</sequence>
<evidence type="ECO:0000256" key="1">
    <source>
        <dbReference type="ARBA" id="ARBA00003518"/>
    </source>
</evidence>
<evidence type="ECO:0000256" key="8">
    <source>
        <dbReference type="ARBA" id="ARBA00023126"/>
    </source>
</evidence>
<dbReference type="EMBL" id="SODU01000004">
    <property type="protein sequence ID" value="TDW84313.1"/>
    <property type="molecule type" value="Genomic_DNA"/>
</dbReference>
<reference evidence="12 13" key="1">
    <citation type="submission" date="2019-03" db="EMBL/GenBank/DDBJ databases">
        <title>Genomic Encyclopedia of Type Strains, Phase III (KMG-III): the genomes of soil and plant-associated and newly described type strains.</title>
        <authorList>
            <person name="Whitman W."/>
        </authorList>
    </citation>
    <scope>NUCLEOTIDE SEQUENCE [LARGE SCALE GENOMIC DNA]</scope>
    <source>
        <strain evidence="12 13">VKMAc-2574</strain>
    </source>
</reference>
<comment type="similarity">
    <text evidence="4 11">Belongs to the transaldolase family. Type 2 subfamily.</text>
</comment>
<dbReference type="InterPro" id="IPR018225">
    <property type="entry name" value="Transaldolase_AS"/>
</dbReference>
<evidence type="ECO:0000256" key="9">
    <source>
        <dbReference type="ARBA" id="ARBA00023270"/>
    </source>
</evidence>
<proteinExistence type="inferred from homology"/>
<dbReference type="InterPro" id="IPR001585">
    <property type="entry name" value="TAL/FSA"/>
</dbReference>